<organism evidence="2 3">
    <name type="scientific">Exophiala dermatitidis</name>
    <name type="common">Black yeast-like fungus</name>
    <name type="synonym">Wangiella dermatitidis</name>
    <dbReference type="NCBI Taxonomy" id="5970"/>
    <lineage>
        <taxon>Eukaryota</taxon>
        <taxon>Fungi</taxon>
        <taxon>Dikarya</taxon>
        <taxon>Ascomycota</taxon>
        <taxon>Pezizomycotina</taxon>
        <taxon>Eurotiomycetes</taxon>
        <taxon>Chaetothyriomycetidae</taxon>
        <taxon>Chaetothyriales</taxon>
        <taxon>Herpotrichiellaceae</taxon>
        <taxon>Exophiala</taxon>
    </lineage>
</organism>
<accession>A0AAN6F0K4</accession>
<proteinExistence type="predicted"/>
<sequence length="295" mass="32220">MALSSDPPSSSIVTNNTNTDNTKNTNIPYTRISADSFEDLNHFINIITDAFHATALTNAFITDNDGTNPPSHSIPRERRERHFAKGIIESATSGAELVQAGNWSAIALWEAPNSQGTAFIDSKAQPGALPREWRARVKAAKAKYMAAEPEPSTSTSTPASSSTTDSEASGSSSSDSCANGDHTQGSYEQPEQQHRIRPYYHLSFLARNPSRPRVPGSLNAVITPFLERARAEHVPAWLEATSRQAVKLYERYGFRVVEEIVVGKDKVDAHGWPTPDGSGEGVTAWAMIYDPHLRE</sequence>
<evidence type="ECO:0000313" key="3">
    <source>
        <dbReference type="Proteomes" id="UP001161757"/>
    </source>
</evidence>
<dbReference type="InterPro" id="IPR052523">
    <property type="entry name" value="Trichothecene_AcTrans"/>
</dbReference>
<name>A0AAN6F0K4_EXODE</name>
<dbReference type="PANTHER" id="PTHR42791:SF1">
    <property type="entry name" value="N-ACETYLTRANSFERASE DOMAIN-CONTAINING PROTEIN"/>
    <property type="match status" value="1"/>
</dbReference>
<evidence type="ECO:0000256" key="1">
    <source>
        <dbReference type="SAM" id="MobiDB-lite"/>
    </source>
</evidence>
<dbReference type="PANTHER" id="PTHR42791">
    <property type="entry name" value="GNAT FAMILY ACETYLTRANSFERASE"/>
    <property type="match status" value="1"/>
</dbReference>
<feature type="region of interest" description="Disordered" evidence="1">
    <location>
        <begin position="1"/>
        <end position="26"/>
    </location>
</feature>
<feature type="compositionally biased region" description="Polar residues" evidence="1">
    <location>
        <begin position="1"/>
        <end position="13"/>
    </location>
</feature>
<dbReference type="SUPFAM" id="SSF55729">
    <property type="entry name" value="Acyl-CoA N-acyltransferases (Nat)"/>
    <property type="match status" value="1"/>
</dbReference>
<gene>
    <name evidence="2" type="ORF">HRR80_001724</name>
</gene>
<dbReference type="AlphaFoldDB" id="A0AAN6F0K4"/>
<dbReference type="InterPro" id="IPR016181">
    <property type="entry name" value="Acyl_CoA_acyltransferase"/>
</dbReference>
<feature type="region of interest" description="Disordered" evidence="1">
    <location>
        <begin position="140"/>
        <end position="193"/>
    </location>
</feature>
<protein>
    <recommendedName>
        <fullName evidence="4">N-acetyltransferase domain-containing protein</fullName>
    </recommendedName>
</protein>
<reference evidence="2" key="1">
    <citation type="submission" date="2023-01" db="EMBL/GenBank/DDBJ databases">
        <title>Exophiala dermititidis isolated from Cystic Fibrosis Patient.</title>
        <authorList>
            <person name="Kurbessoian T."/>
            <person name="Crocker A."/>
            <person name="Murante D."/>
            <person name="Hogan D.A."/>
            <person name="Stajich J.E."/>
        </authorList>
    </citation>
    <scope>NUCLEOTIDE SEQUENCE</scope>
    <source>
        <strain evidence="2">Ex8</strain>
    </source>
</reference>
<dbReference type="Proteomes" id="UP001161757">
    <property type="component" value="Unassembled WGS sequence"/>
</dbReference>
<feature type="compositionally biased region" description="Low complexity" evidence="1">
    <location>
        <begin position="147"/>
        <end position="176"/>
    </location>
</feature>
<feature type="compositionally biased region" description="Low complexity" evidence="1">
    <location>
        <begin position="14"/>
        <end position="26"/>
    </location>
</feature>
<evidence type="ECO:0008006" key="4">
    <source>
        <dbReference type="Google" id="ProtNLM"/>
    </source>
</evidence>
<evidence type="ECO:0000313" key="2">
    <source>
        <dbReference type="EMBL" id="KAJ8995032.1"/>
    </source>
</evidence>
<dbReference type="EMBL" id="JAJGCB010000002">
    <property type="protein sequence ID" value="KAJ8995032.1"/>
    <property type="molecule type" value="Genomic_DNA"/>
</dbReference>
<feature type="compositionally biased region" description="Polar residues" evidence="1">
    <location>
        <begin position="181"/>
        <end position="190"/>
    </location>
</feature>
<comment type="caution">
    <text evidence="2">The sequence shown here is derived from an EMBL/GenBank/DDBJ whole genome shotgun (WGS) entry which is preliminary data.</text>
</comment>
<dbReference type="Gene3D" id="3.40.630.30">
    <property type="match status" value="1"/>
</dbReference>